<dbReference type="InterPro" id="IPR010333">
    <property type="entry name" value="VirJ"/>
</dbReference>
<dbReference type="EMBL" id="CP013987">
    <property type="protein sequence ID" value="ALZ85236.1"/>
    <property type="molecule type" value="Genomic_DNA"/>
</dbReference>
<evidence type="ECO:0000259" key="2">
    <source>
        <dbReference type="Pfam" id="PF06057"/>
    </source>
</evidence>
<dbReference type="OrthoDB" id="641022at2"/>
<feature type="domain" description="Bacterial virulence" evidence="2">
    <location>
        <begin position="233"/>
        <end position="421"/>
    </location>
</feature>
<reference evidence="3 4" key="1">
    <citation type="submission" date="2016-01" db="EMBL/GenBank/DDBJ databases">
        <title>Annotation of Pseudomonas oryzihabitans USDA-ARS-USMARC-56511.</title>
        <authorList>
            <person name="Harhay G.P."/>
            <person name="Harhay D.M."/>
            <person name="Smith T.P.L."/>
            <person name="Bono J.L."/>
            <person name="Heaton M.P."/>
            <person name="Clawson M.L."/>
            <person name="Chitko-Mckown C.G."/>
            <person name="Capik S.F."/>
            <person name="DeDonder K.D."/>
            <person name="Apley M.D."/>
            <person name="Lubbers B.V."/>
            <person name="White B.J."/>
            <person name="Larson R.L."/>
        </authorList>
    </citation>
    <scope>NUCLEOTIDE SEQUENCE [LARGE SCALE GENOMIC DNA]</scope>
    <source>
        <strain evidence="3 4">USDA-ARS-USMARC-56511</strain>
    </source>
</reference>
<dbReference type="SUPFAM" id="SSF53474">
    <property type="entry name" value="alpha/beta-Hydrolases"/>
    <property type="match status" value="1"/>
</dbReference>
<dbReference type="PIRSF" id="PIRSF029063">
    <property type="entry name" value="IV_sec_VirJ"/>
    <property type="match status" value="1"/>
</dbReference>
<gene>
    <name evidence="3" type="ORF">APT59_13920</name>
</gene>
<feature type="region of interest" description="Disordered" evidence="1">
    <location>
        <begin position="379"/>
        <end position="401"/>
    </location>
</feature>
<protein>
    <submittedName>
        <fullName evidence="3">Virulence factor family protein</fullName>
    </submittedName>
</protein>
<evidence type="ECO:0000313" key="3">
    <source>
        <dbReference type="EMBL" id="ALZ85236.1"/>
    </source>
</evidence>
<proteinExistence type="predicted"/>
<accession>A0A0U4X1E8</accession>
<dbReference type="InterPro" id="IPR029058">
    <property type="entry name" value="AB_hydrolase_fold"/>
</dbReference>
<dbReference type="AlphaFoldDB" id="A0A0U4X1E8"/>
<dbReference type="KEGG" id="por:APT59_13920"/>
<dbReference type="ESTHER" id="9psed-a0a0u4x1e8">
    <property type="family name" value="VirJ"/>
</dbReference>
<evidence type="ECO:0000313" key="4">
    <source>
        <dbReference type="Proteomes" id="UP000064137"/>
    </source>
</evidence>
<organism evidence="3 4">
    <name type="scientific">Pseudomonas oryzihabitans</name>
    <dbReference type="NCBI Taxonomy" id="47885"/>
    <lineage>
        <taxon>Bacteria</taxon>
        <taxon>Pseudomonadati</taxon>
        <taxon>Pseudomonadota</taxon>
        <taxon>Gammaproteobacteria</taxon>
        <taxon>Pseudomonadales</taxon>
        <taxon>Pseudomonadaceae</taxon>
        <taxon>Pseudomonas</taxon>
    </lineage>
</organism>
<dbReference type="InterPro" id="IPR011225">
    <property type="entry name" value="IV_sec_VirJ"/>
</dbReference>
<dbReference type="Pfam" id="PF06057">
    <property type="entry name" value="VirJ"/>
    <property type="match status" value="1"/>
</dbReference>
<sequence length="424" mass="46275">MLKRALVVLLVLLLIAAGLGWWWFHRWPSAPQVKVLAQPDGRLLTMAAPKGEPHARVVLATPPDLQLADADLLSLATDTGAEIVQYEIKVLNSCQAQGDDFATAAKELSGAPTFVGGIGPGAARAWRWLATQDNAKAAALSVGFNVESLDCPDALPAKAANGHWHIAWNDHPTDDSAIFVRQQSNADLTIADYGTALPVVLREQLKTRLLGEHNDIPTIEMPADPDVKPGHPDVVTIFYSGDGGWRDIDRLSAQAMNEAGYPVIGVDSLRYFWQHKSPEQVAADLANLMQEYREKWNAKHFVLAGYSFGADILPAVYNRLPKADQDQVSSLLLLAFSRKSNFEIAVEGWLGKPGDEADTLPETSKIPAAKQFCVYGEEEKDDSGCTQPGQPGEKLGRPGGHHFDENYDRLADFMVKAIEARTPQ</sequence>
<evidence type="ECO:0000256" key="1">
    <source>
        <dbReference type="SAM" id="MobiDB-lite"/>
    </source>
</evidence>
<dbReference type="Gene3D" id="3.40.50.1820">
    <property type="entry name" value="alpha/beta hydrolase"/>
    <property type="match status" value="1"/>
</dbReference>
<name>A0A0U4X1E8_9PSED</name>
<dbReference type="Proteomes" id="UP000064137">
    <property type="component" value="Chromosome"/>
</dbReference>
<dbReference type="RefSeq" id="WP_059315402.1">
    <property type="nucleotide sequence ID" value="NZ_CP013987.1"/>
</dbReference>